<reference evidence="13 14" key="1">
    <citation type="submission" date="2024-09" db="EMBL/GenBank/DDBJ databases">
        <authorList>
            <person name="Sun Q."/>
            <person name="Mori K."/>
        </authorList>
    </citation>
    <scope>NUCLEOTIDE SEQUENCE [LARGE SCALE GENOMIC DNA]</scope>
    <source>
        <strain evidence="13 14">CECT 8460</strain>
    </source>
</reference>
<evidence type="ECO:0000256" key="5">
    <source>
        <dbReference type="ARBA" id="ARBA00023077"/>
    </source>
</evidence>
<evidence type="ECO:0000256" key="1">
    <source>
        <dbReference type="ARBA" id="ARBA00004571"/>
    </source>
</evidence>
<dbReference type="NCBIfam" id="TIGR04056">
    <property type="entry name" value="OMP_RagA_SusC"/>
    <property type="match status" value="1"/>
</dbReference>
<dbReference type="InterPro" id="IPR000531">
    <property type="entry name" value="Beta-barrel_TonB"/>
</dbReference>
<keyword evidence="14" id="KW-1185">Reference proteome</keyword>
<evidence type="ECO:0000313" key="13">
    <source>
        <dbReference type="EMBL" id="MFB9090419.1"/>
    </source>
</evidence>
<dbReference type="NCBIfam" id="TIGR04057">
    <property type="entry name" value="SusC_RagA_signa"/>
    <property type="match status" value="1"/>
</dbReference>
<dbReference type="InterPro" id="IPR023996">
    <property type="entry name" value="TonB-dep_OMP_SusC/RagA"/>
</dbReference>
<dbReference type="Gene3D" id="2.40.170.20">
    <property type="entry name" value="TonB-dependent receptor, beta-barrel domain"/>
    <property type="match status" value="1"/>
</dbReference>
<feature type="domain" description="TonB-dependent receptor-like beta-barrel" evidence="11">
    <location>
        <begin position="408"/>
        <end position="946"/>
    </location>
</feature>
<evidence type="ECO:0000259" key="11">
    <source>
        <dbReference type="Pfam" id="PF00593"/>
    </source>
</evidence>
<name>A0ABV5GH08_9FLAO</name>
<feature type="chain" id="PRO_5045140086" evidence="10">
    <location>
        <begin position="20"/>
        <end position="993"/>
    </location>
</feature>
<dbReference type="Proteomes" id="UP001589576">
    <property type="component" value="Unassembled WGS sequence"/>
</dbReference>
<evidence type="ECO:0000256" key="9">
    <source>
        <dbReference type="RuleBase" id="RU003357"/>
    </source>
</evidence>
<proteinExistence type="inferred from homology"/>
<evidence type="ECO:0000256" key="7">
    <source>
        <dbReference type="ARBA" id="ARBA00023237"/>
    </source>
</evidence>
<evidence type="ECO:0000256" key="4">
    <source>
        <dbReference type="ARBA" id="ARBA00022692"/>
    </source>
</evidence>
<evidence type="ECO:0000256" key="8">
    <source>
        <dbReference type="PROSITE-ProRule" id="PRU01360"/>
    </source>
</evidence>
<evidence type="ECO:0000313" key="14">
    <source>
        <dbReference type="Proteomes" id="UP001589576"/>
    </source>
</evidence>
<keyword evidence="2 8" id="KW-0813">Transport</keyword>
<dbReference type="InterPro" id="IPR012910">
    <property type="entry name" value="Plug_dom"/>
</dbReference>
<dbReference type="SUPFAM" id="SSF56935">
    <property type="entry name" value="Porins"/>
    <property type="match status" value="1"/>
</dbReference>
<feature type="signal peptide" evidence="10">
    <location>
        <begin position="1"/>
        <end position="19"/>
    </location>
</feature>
<evidence type="ECO:0000256" key="2">
    <source>
        <dbReference type="ARBA" id="ARBA00022448"/>
    </source>
</evidence>
<dbReference type="SUPFAM" id="SSF49464">
    <property type="entry name" value="Carboxypeptidase regulatory domain-like"/>
    <property type="match status" value="1"/>
</dbReference>
<dbReference type="Gene3D" id="2.170.130.10">
    <property type="entry name" value="TonB-dependent receptor, plug domain"/>
    <property type="match status" value="1"/>
</dbReference>
<gene>
    <name evidence="13" type="ORF">ACFFUU_12450</name>
</gene>
<dbReference type="RefSeq" id="WP_290285387.1">
    <property type="nucleotide sequence ID" value="NZ_JAUFQN010000019.1"/>
</dbReference>
<evidence type="ECO:0000259" key="12">
    <source>
        <dbReference type="Pfam" id="PF07715"/>
    </source>
</evidence>
<dbReference type="InterPro" id="IPR008969">
    <property type="entry name" value="CarboxyPept-like_regulatory"/>
</dbReference>
<evidence type="ECO:0000256" key="6">
    <source>
        <dbReference type="ARBA" id="ARBA00023136"/>
    </source>
</evidence>
<organism evidence="13 14">
    <name type="scientific">Flavobacterium paronense</name>
    <dbReference type="NCBI Taxonomy" id="1392775"/>
    <lineage>
        <taxon>Bacteria</taxon>
        <taxon>Pseudomonadati</taxon>
        <taxon>Bacteroidota</taxon>
        <taxon>Flavobacteriia</taxon>
        <taxon>Flavobacteriales</taxon>
        <taxon>Flavobacteriaceae</taxon>
        <taxon>Flavobacterium</taxon>
    </lineage>
</organism>
<evidence type="ECO:0000256" key="3">
    <source>
        <dbReference type="ARBA" id="ARBA00022452"/>
    </source>
</evidence>
<keyword evidence="10" id="KW-0732">Signal</keyword>
<keyword evidence="4 8" id="KW-0812">Transmembrane</keyword>
<comment type="similarity">
    <text evidence="8 9">Belongs to the TonB-dependent receptor family.</text>
</comment>
<comment type="subcellular location">
    <subcellularLocation>
        <location evidence="1 8">Cell outer membrane</location>
        <topology evidence="1 8">Multi-pass membrane protein</topology>
    </subcellularLocation>
</comment>
<dbReference type="InterPro" id="IPR036942">
    <property type="entry name" value="Beta-barrel_TonB_sf"/>
</dbReference>
<accession>A0ABV5GH08</accession>
<dbReference type="EMBL" id="JBHMFB010000029">
    <property type="protein sequence ID" value="MFB9090419.1"/>
    <property type="molecule type" value="Genomic_DNA"/>
</dbReference>
<dbReference type="InterPro" id="IPR039426">
    <property type="entry name" value="TonB-dep_rcpt-like"/>
</dbReference>
<dbReference type="Pfam" id="PF13715">
    <property type="entry name" value="CarbopepD_reg_2"/>
    <property type="match status" value="1"/>
</dbReference>
<dbReference type="Pfam" id="PF00593">
    <property type="entry name" value="TonB_dep_Rec_b-barrel"/>
    <property type="match status" value="1"/>
</dbReference>
<dbReference type="InterPro" id="IPR037066">
    <property type="entry name" value="Plug_dom_sf"/>
</dbReference>
<keyword evidence="6 8" id="KW-0472">Membrane</keyword>
<dbReference type="PROSITE" id="PS52016">
    <property type="entry name" value="TONB_DEPENDENT_REC_3"/>
    <property type="match status" value="1"/>
</dbReference>
<keyword evidence="7 8" id="KW-0998">Cell outer membrane</keyword>
<dbReference type="Pfam" id="PF07715">
    <property type="entry name" value="Plug"/>
    <property type="match status" value="1"/>
</dbReference>
<keyword evidence="3 8" id="KW-1134">Transmembrane beta strand</keyword>
<sequence length="993" mass="109552">MKYLFSFLLLFLVSFTAKSQTTNGLVTDYKNMPLPGVNVIQKASGKSTTTDFDGKFSIESAVGDFLEFSYIGFETISIKASTGTMKIVMVEKTNNLNEVVVIGYGTKKLGSITGSVAQIKANDIIKTAAQSPIQSIQGRAAGVNIVTNDEPGANPSIRIRGLGTILGGRDPLYIVDGVETGINGLSPNEIATIDILKDASSLAIYGQKGSNGVVIITTKKGKLGRVKVSYDSYYGQKFIQKKVKMADSYRFAYYNNVAAGSSSYYSFDQPYNTDWLEEITDTGEVINNHISISGANENASYYLGATNYKEKGILTGTEYERNNVNSRNEFKLLDNKLKIAQNINLTVANNVTKPTSAFTNAYKQSPIVPVYFDNGRWGVPLRNPATGLIDINGSDRFNNVANPVAQLFYTNNQNKDVTIVGSISAELKLTKELTYTSNFGATYNTYKGFSFTPNDQIYLSQNATSTIDDYVASFGNSEVIYNTLEQKRSNYYEYNWDNYITFKKTFGNHNVNAVLGMSRTTTKNFENLNGVRYNVPVASNYWSLDLSSYNTATAPGSVITNHRDTPVVSLAYFGRFEYDFKGKYLITASVRREGTSSFQEVQKWGVFPAVSAGWVMSEEKFLQNVKFLNYLKIRAGYGEVGNARALNSLNIPIFSAGANYAFGDNQSIFPGSTQPYDVDPNLTWETMGEFDLGIDFKVLNNKLSGTIDLYDRRSKDVILPVTLPPVLSQGNVTVNTGDVTNKGVELSLRWDKKINDNWSYFISGNYSYNKNELVKADNSYFANLIGGGLGNGQWTKQVLVGEALGSFYVYQVTGKNSDGNFTYSSERVVAGSYLPTYTYGLSFGINYKKFDFSVDTYGVGGNKVYNGKKAQRFGGENIEHGYLNSFWSPSTPNGVNPAPYNEVPVASTYFVEDGSYFRINNITLGYTLPNFFEKIDKVRIYATAINPLLFTKYSGYSPEVVGGDNANPLGGAGIELDAYPTNKTFLFGLNVSF</sequence>
<feature type="domain" description="TonB-dependent receptor plug" evidence="12">
    <location>
        <begin position="111"/>
        <end position="213"/>
    </location>
</feature>
<keyword evidence="5 9" id="KW-0798">TonB box</keyword>
<protein>
    <submittedName>
        <fullName evidence="13">SusC/RagA family TonB-linked outer membrane protein</fullName>
    </submittedName>
</protein>
<dbReference type="InterPro" id="IPR023997">
    <property type="entry name" value="TonB-dep_OMP_SusC/RagA_CS"/>
</dbReference>
<evidence type="ECO:0000256" key="10">
    <source>
        <dbReference type="SAM" id="SignalP"/>
    </source>
</evidence>
<comment type="caution">
    <text evidence="13">The sequence shown here is derived from an EMBL/GenBank/DDBJ whole genome shotgun (WGS) entry which is preliminary data.</text>
</comment>